<dbReference type="SUPFAM" id="SSF54593">
    <property type="entry name" value="Glyoxalase/Bleomycin resistance protein/Dihydroxybiphenyl dioxygenase"/>
    <property type="match status" value="1"/>
</dbReference>
<dbReference type="Gene3D" id="3.30.720.110">
    <property type="match status" value="1"/>
</dbReference>
<reference evidence="2 3" key="1">
    <citation type="submission" date="2017-08" db="EMBL/GenBank/DDBJ databases">
        <title>Infants hospitalized years apart are colonized by the same room-sourced microbial strains.</title>
        <authorList>
            <person name="Brooks B."/>
            <person name="Olm M.R."/>
            <person name="Firek B.A."/>
            <person name="Baker R."/>
            <person name="Thomas B.C."/>
            <person name="Morowitz M.J."/>
            <person name="Banfield J.F."/>
        </authorList>
    </citation>
    <scope>NUCLEOTIDE SEQUENCE [LARGE SCALE GENOMIC DNA]</scope>
    <source>
        <strain evidence="2">S2_018_000_R2_104</strain>
    </source>
</reference>
<dbReference type="Gene3D" id="3.30.720.120">
    <property type="match status" value="1"/>
</dbReference>
<sequence length="129" mass="14717">MGSFYPILVSEKLIDTVNFYEDFFGFVPAIEKDGYVMLKGHDNPDLKIAIFDAKHECVSERVPPVQGLIISLEVADAKAAYDRLYMEGLELYKEYGHDIHGKPHFVVYDPNRVLVNVHEKTLVPDCLPF</sequence>
<dbReference type="InterPro" id="IPR029068">
    <property type="entry name" value="Glyas_Bleomycin-R_OHBP_Dase"/>
</dbReference>
<dbReference type="Proteomes" id="UP000249557">
    <property type="component" value="Unassembled WGS sequence"/>
</dbReference>
<accession>A0A2W4ZWB8</accession>
<evidence type="ECO:0000313" key="2">
    <source>
        <dbReference type="EMBL" id="PZO85756.1"/>
    </source>
</evidence>
<proteinExistence type="predicted"/>
<name>A0A2W4ZWB8_9BACT</name>
<feature type="domain" description="Glyoxalase/fosfomycin resistance/dioxygenase" evidence="1">
    <location>
        <begin position="15"/>
        <end position="116"/>
    </location>
</feature>
<organism evidence="2 3">
    <name type="scientific">Micavibrio aeruginosavorus</name>
    <dbReference type="NCBI Taxonomy" id="349221"/>
    <lineage>
        <taxon>Bacteria</taxon>
        <taxon>Pseudomonadati</taxon>
        <taxon>Bdellovibrionota</taxon>
        <taxon>Bdellovibrionia</taxon>
        <taxon>Bdellovibrionales</taxon>
        <taxon>Pseudobdellovibrionaceae</taxon>
        <taxon>Micavibrio</taxon>
    </lineage>
</organism>
<dbReference type="Pfam" id="PF00903">
    <property type="entry name" value="Glyoxalase"/>
    <property type="match status" value="1"/>
</dbReference>
<dbReference type="EMBL" id="QFNK01000137">
    <property type="protein sequence ID" value="PZO85756.1"/>
    <property type="molecule type" value="Genomic_DNA"/>
</dbReference>
<dbReference type="InterPro" id="IPR004360">
    <property type="entry name" value="Glyas_Fos-R_dOase_dom"/>
</dbReference>
<evidence type="ECO:0000259" key="1">
    <source>
        <dbReference type="Pfam" id="PF00903"/>
    </source>
</evidence>
<comment type="caution">
    <text evidence="2">The sequence shown here is derived from an EMBL/GenBank/DDBJ whole genome shotgun (WGS) entry which is preliminary data.</text>
</comment>
<protein>
    <recommendedName>
        <fullName evidence="1">Glyoxalase/fosfomycin resistance/dioxygenase domain-containing protein</fullName>
    </recommendedName>
</protein>
<gene>
    <name evidence="2" type="ORF">DI626_07160</name>
</gene>
<dbReference type="AlphaFoldDB" id="A0A2W4ZWB8"/>
<evidence type="ECO:0000313" key="3">
    <source>
        <dbReference type="Proteomes" id="UP000249557"/>
    </source>
</evidence>